<organism evidence="3">
    <name type="scientific">Burkholderia stagnalis</name>
    <dbReference type="NCBI Taxonomy" id="1503054"/>
    <lineage>
        <taxon>Bacteria</taxon>
        <taxon>Pseudomonadati</taxon>
        <taxon>Pseudomonadota</taxon>
        <taxon>Betaproteobacteria</taxon>
        <taxon>Burkholderiales</taxon>
        <taxon>Burkholderiaceae</taxon>
        <taxon>Burkholderia</taxon>
        <taxon>Burkholderia cepacia complex</taxon>
    </lineage>
</organism>
<dbReference type="STRING" id="1503054.WT74_27230"/>
<keyword evidence="1" id="KW-0812">Transmembrane</keyword>
<evidence type="ECO:0000256" key="1">
    <source>
        <dbReference type="SAM" id="Phobius"/>
    </source>
</evidence>
<evidence type="ECO:0000313" key="3">
    <source>
        <dbReference type="EMBL" id="KWA63177.1"/>
    </source>
</evidence>
<dbReference type="EMBL" id="LPHB01000038">
    <property type="protein sequence ID" value="KWA63177.1"/>
    <property type="molecule type" value="Genomic_DNA"/>
</dbReference>
<dbReference type="Proteomes" id="UP000068603">
    <property type="component" value="Unassembled WGS sequence"/>
</dbReference>
<comment type="caution">
    <text evidence="3">The sequence shown here is derived from an EMBL/GenBank/DDBJ whole genome shotgun (WGS) entry which is preliminary data.</text>
</comment>
<gene>
    <name evidence="2" type="ORF">F7R25_13175</name>
    <name evidence="3" type="ORF">WT44_12805</name>
</gene>
<dbReference type="AlphaFoldDB" id="A0A106FX49"/>
<reference evidence="3 4" key="1">
    <citation type="submission" date="2015-11" db="EMBL/GenBank/DDBJ databases">
        <title>Expanding the genomic diversity of Burkholderia species for the development of highly accurate diagnostics.</title>
        <authorList>
            <person name="Sahl J."/>
            <person name="Keim P."/>
            <person name="Wagner D."/>
        </authorList>
    </citation>
    <scope>NUCLEOTIDE SEQUENCE [LARGE SCALE GENOMIC DNA]</scope>
    <source>
        <strain evidence="3 4">MSMB1960WGS</strain>
    </source>
</reference>
<keyword evidence="1" id="KW-0472">Membrane</keyword>
<evidence type="ECO:0000313" key="4">
    <source>
        <dbReference type="Proteomes" id="UP000068603"/>
    </source>
</evidence>
<feature type="transmembrane region" description="Helical" evidence="1">
    <location>
        <begin position="58"/>
        <end position="81"/>
    </location>
</feature>
<dbReference type="EMBL" id="VZOK01000016">
    <property type="protein sequence ID" value="KAB0638121.1"/>
    <property type="molecule type" value="Genomic_DNA"/>
</dbReference>
<sequence length="115" mass="13289">MHAGHHFLHELRHATMPTYFVSYVFPLLLVVYETYRIAYWVGRHGWNFAQLSQAGYEFTLMLIVFALQVMLDGVLFMAAWVSRHPDVEHRHANMMFGIVCSALVIAFDVALRAAF</sequence>
<reference evidence="2 5" key="2">
    <citation type="submission" date="2019-09" db="EMBL/GenBank/DDBJ databases">
        <title>Draft genome sequences of 48 bacterial type strains from the CCUG.</title>
        <authorList>
            <person name="Tunovic T."/>
            <person name="Pineiro-Iglesias B."/>
            <person name="Unosson C."/>
            <person name="Inganas E."/>
            <person name="Ohlen M."/>
            <person name="Cardew S."/>
            <person name="Jensie-Markopoulos S."/>
            <person name="Salva-Serra F."/>
            <person name="Jaen-Luchoro D."/>
            <person name="Karlsson R."/>
            <person name="Svensson-Stadler L."/>
            <person name="Chun J."/>
            <person name="Moore E."/>
        </authorList>
    </citation>
    <scope>NUCLEOTIDE SEQUENCE [LARGE SCALE GENOMIC DNA]</scope>
    <source>
        <strain evidence="2 5">CCUG 65686</strain>
    </source>
</reference>
<evidence type="ECO:0000313" key="2">
    <source>
        <dbReference type="EMBL" id="KAB0638121.1"/>
    </source>
</evidence>
<keyword evidence="1" id="KW-1133">Transmembrane helix</keyword>
<dbReference type="Proteomes" id="UP000473470">
    <property type="component" value="Unassembled WGS sequence"/>
</dbReference>
<feature type="transmembrane region" description="Helical" evidence="1">
    <location>
        <begin position="93"/>
        <end position="114"/>
    </location>
</feature>
<name>A0A106FX49_9BURK</name>
<protein>
    <submittedName>
        <fullName evidence="3">Uncharacterized protein</fullName>
    </submittedName>
</protein>
<feature type="transmembrane region" description="Helical" evidence="1">
    <location>
        <begin position="20"/>
        <end position="38"/>
    </location>
</feature>
<accession>A0A106FX49</accession>
<evidence type="ECO:0000313" key="5">
    <source>
        <dbReference type="Proteomes" id="UP000473470"/>
    </source>
</evidence>
<proteinExistence type="predicted"/>